<dbReference type="PANTHER" id="PTHR31792:SF3">
    <property type="entry name" value="VACUOLAR ATPASE ASSEMBLY INTEGRAL MEMBRANE PROTEIN VMA21"/>
    <property type="match status" value="1"/>
</dbReference>
<proteinExistence type="predicted"/>
<keyword evidence="4 7" id="KW-0472">Membrane</keyword>
<dbReference type="InterPro" id="IPR019013">
    <property type="entry name" value="Vma21"/>
</dbReference>
<protein>
    <submittedName>
        <fullName evidence="8">Uncharacterized protein</fullName>
    </submittedName>
</protein>
<evidence type="ECO:0000256" key="5">
    <source>
        <dbReference type="ARBA" id="ARBA00023329"/>
    </source>
</evidence>
<evidence type="ECO:0000256" key="4">
    <source>
        <dbReference type="ARBA" id="ARBA00023136"/>
    </source>
</evidence>
<evidence type="ECO:0000256" key="3">
    <source>
        <dbReference type="ARBA" id="ARBA00022989"/>
    </source>
</evidence>
<keyword evidence="3 7" id="KW-1133">Transmembrane helix</keyword>
<dbReference type="EnsemblMetazoa" id="AALFPA23_010380.R14498">
    <property type="protein sequence ID" value="AALFPA23_010380.P14498"/>
    <property type="gene ID" value="AALFPA23_010380"/>
</dbReference>
<keyword evidence="9" id="KW-1185">Reference proteome</keyword>
<keyword evidence="2" id="KW-0256">Endoplasmic reticulum</keyword>
<dbReference type="RefSeq" id="XP_062701294.1">
    <property type="nucleotide sequence ID" value="XM_062845310.1"/>
</dbReference>
<dbReference type="PANTHER" id="PTHR31792">
    <property type="entry name" value="VACUOLAR ATPASE ASSEMBLY INTEGRAL MEMBRANE PROTEIN VMA21"/>
    <property type="match status" value="1"/>
</dbReference>
<evidence type="ECO:0000313" key="8">
    <source>
        <dbReference type="EnsemblMetazoa" id="AALFPA23_010380.P14498"/>
    </source>
</evidence>
<sequence length="156" mass="17165">MGKKNRNKSALNSEETTTEVHPRVTKQDLGVADGEEPALSKSCLSAGSDPYEVPFYSRQAAFALLWLLVYSFGMFTLPFAAFFGTRHILTHNFHIEGFANTCGSVLAAVLMVNVIIVLYALKGFKEAEEDAQEEKKRKEQAEGTAGDAKDESKKSK</sequence>
<name>A0ABM1YM10_AEDAL</name>
<feature type="region of interest" description="Disordered" evidence="6">
    <location>
        <begin position="130"/>
        <end position="156"/>
    </location>
</feature>
<evidence type="ECO:0000256" key="6">
    <source>
        <dbReference type="SAM" id="MobiDB-lite"/>
    </source>
</evidence>
<evidence type="ECO:0000313" key="9">
    <source>
        <dbReference type="Proteomes" id="UP000069940"/>
    </source>
</evidence>
<evidence type="ECO:0000256" key="7">
    <source>
        <dbReference type="SAM" id="Phobius"/>
    </source>
</evidence>
<dbReference type="Proteomes" id="UP000069940">
    <property type="component" value="Unassembled WGS sequence"/>
</dbReference>
<feature type="region of interest" description="Disordered" evidence="6">
    <location>
        <begin position="1"/>
        <end position="34"/>
    </location>
</feature>
<feature type="compositionally biased region" description="Basic and acidic residues" evidence="6">
    <location>
        <begin position="133"/>
        <end position="156"/>
    </location>
</feature>
<organism evidence="8 9">
    <name type="scientific">Aedes albopictus</name>
    <name type="common">Asian tiger mosquito</name>
    <name type="synonym">Stegomyia albopicta</name>
    <dbReference type="NCBI Taxonomy" id="7160"/>
    <lineage>
        <taxon>Eukaryota</taxon>
        <taxon>Metazoa</taxon>
        <taxon>Ecdysozoa</taxon>
        <taxon>Arthropoda</taxon>
        <taxon>Hexapoda</taxon>
        <taxon>Insecta</taxon>
        <taxon>Pterygota</taxon>
        <taxon>Neoptera</taxon>
        <taxon>Endopterygota</taxon>
        <taxon>Diptera</taxon>
        <taxon>Nematocera</taxon>
        <taxon>Culicoidea</taxon>
        <taxon>Culicidae</taxon>
        <taxon>Culicinae</taxon>
        <taxon>Aedini</taxon>
        <taxon>Aedes</taxon>
        <taxon>Stegomyia</taxon>
    </lineage>
</organism>
<reference evidence="8" key="2">
    <citation type="submission" date="2025-05" db="UniProtKB">
        <authorList>
            <consortium name="EnsemblMetazoa"/>
        </authorList>
    </citation>
    <scope>IDENTIFICATION</scope>
    <source>
        <strain evidence="8">Foshan</strain>
    </source>
</reference>
<dbReference type="GeneID" id="134285143"/>
<feature type="transmembrane region" description="Helical" evidence="7">
    <location>
        <begin position="64"/>
        <end position="85"/>
    </location>
</feature>
<keyword evidence="5" id="KW-0968">Cytoplasmic vesicle</keyword>
<keyword evidence="1 7" id="KW-0812">Transmembrane</keyword>
<evidence type="ECO:0000256" key="1">
    <source>
        <dbReference type="ARBA" id="ARBA00022692"/>
    </source>
</evidence>
<feature type="transmembrane region" description="Helical" evidence="7">
    <location>
        <begin position="97"/>
        <end position="121"/>
    </location>
</feature>
<dbReference type="Pfam" id="PF09446">
    <property type="entry name" value="VMA21"/>
    <property type="match status" value="1"/>
</dbReference>
<evidence type="ECO:0000256" key="2">
    <source>
        <dbReference type="ARBA" id="ARBA00022824"/>
    </source>
</evidence>
<accession>A0ABM1YM10</accession>
<reference evidence="9" key="1">
    <citation type="journal article" date="2015" name="Proc. Natl. Acad. Sci. U.S.A.">
        <title>Genome sequence of the Asian Tiger mosquito, Aedes albopictus, reveals insights into its biology, genetics, and evolution.</title>
        <authorList>
            <person name="Chen X.G."/>
            <person name="Jiang X."/>
            <person name="Gu J."/>
            <person name="Xu M."/>
            <person name="Wu Y."/>
            <person name="Deng Y."/>
            <person name="Zhang C."/>
            <person name="Bonizzoni M."/>
            <person name="Dermauw W."/>
            <person name="Vontas J."/>
            <person name="Armbruster P."/>
            <person name="Huang X."/>
            <person name="Yang Y."/>
            <person name="Zhang H."/>
            <person name="He W."/>
            <person name="Peng H."/>
            <person name="Liu Y."/>
            <person name="Wu K."/>
            <person name="Chen J."/>
            <person name="Lirakis M."/>
            <person name="Topalis P."/>
            <person name="Van Leeuwen T."/>
            <person name="Hall A.B."/>
            <person name="Jiang X."/>
            <person name="Thorpe C."/>
            <person name="Mueller R.L."/>
            <person name="Sun C."/>
            <person name="Waterhouse R.M."/>
            <person name="Yan G."/>
            <person name="Tu Z.J."/>
            <person name="Fang X."/>
            <person name="James A.A."/>
        </authorList>
    </citation>
    <scope>NUCLEOTIDE SEQUENCE [LARGE SCALE GENOMIC DNA]</scope>
    <source>
        <strain evidence="9">Foshan</strain>
    </source>
</reference>